<gene>
    <name evidence="1" type="ORF">LCGC14_2627850</name>
</gene>
<protein>
    <submittedName>
        <fullName evidence="1">Uncharacterized protein</fullName>
    </submittedName>
</protein>
<dbReference type="AlphaFoldDB" id="A0A0F9A143"/>
<proteinExistence type="predicted"/>
<accession>A0A0F9A143</accession>
<evidence type="ECO:0000313" key="1">
    <source>
        <dbReference type="EMBL" id="KKL00927.1"/>
    </source>
</evidence>
<reference evidence="1" key="1">
    <citation type="journal article" date="2015" name="Nature">
        <title>Complex archaea that bridge the gap between prokaryotes and eukaryotes.</title>
        <authorList>
            <person name="Spang A."/>
            <person name="Saw J.H."/>
            <person name="Jorgensen S.L."/>
            <person name="Zaremba-Niedzwiedzka K."/>
            <person name="Martijn J."/>
            <person name="Lind A.E."/>
            <person name="van Eijk R."/>
            <person name="Schleper C."/>
            <person name="Guy L."/>
            <person name="Ettema T.J."/>
        </authorList>
    </citation>
    <scope>NUCLEOTIDE SEQUENCE</scope>
</reference>
<feature type="non-terminal residue" evidence="1">
    <location>
        <position position="33"/>
    </location>
</feature>
<name>A0A0F9A143_9ZZZZ</name>
<dbReference type="EMBL" id="LAZR01044997">
    <property type="protein sequence ID" value="KKL00927.1"/>
    <property type="molecule type" value="Genomic_DNA"/>
</dbReference>
<sequence length="33" mass="3801">MESKIRSSGIDIIGNTPWGTHFCLFYQTKEDLI</sequence>
<comment type="caution">
    <text evidence="1">The sequence shown here is derived from an EMBL/GenBank/DDBJ whole genome shotgun (WGS) entry which is preliminary data.</text>
</comment>
<organism evidence="1">
    <name type="scientific">marine sediment metagenome</name>
    <dbReference type="NCBI Taxonomy" id="412755"/>
    <lineage>
        <taxon>unclassified sequences</taxon>
        <taxon>metagenomes</taxon>
        <taxon>ecological metagenomes</taxon>
    </lineage>
</organism>